<dbReference type="CDD" id="cd00761">
    <property type="entry name" value="Glyco_tranf_GTA_type"/>
    <property type="match status" value="1"/>
</dbReference>
<dbReference type="Proteomes" id="UP000637299">
    <property type="component" value="Unassembled WGS sequence"/>
</dbReference>
<dbReference type="SUPFAM" id="SSF53448">
    <property type="entry name" value="Nucleotide-diphospho-sugar transferases"/>
    <property type="match status" value="1"/>
</dbReference>
<feature type="domain" description="Streptomycin biosynthesis protein StrF" evidence="1">
    <location>
        <begin position="10"/>
        <end position="183"/>
    </location>
</feature>
<name>A0ABR8ZG82_9FLAO</name>
<dbReference type="InterPro" id="IPR029044">
    <property type="entry name" value="Nucleotide-diphossugar_trans"/>
</dbReference>
<sequence length="268" mass="30887">MLSIIISSYQPHYYTALEQNIAATCGVEYELIKIDNPGVMGLCEAYNKGAEKATYENLLFLHEDVKFHSQNWGLRVLEGLQIPDAGLIGIAGSKRKFNLPYGFYNAMPGENFAFLHHSGEAHLEIKDDAIPVPVRVIDGVFIAMTKKVWSEFSFAKDLSGYHFYDLNISLRVSEQFQNYLIPNIGIEHFSKGNFGDHWIRACLNFFKTGNYRYDSVLPKEKRDLRIFWYQRLFTEKISFGNRLQYVLNMGTNKDTLKAAVEFLIHKKF</sequence>
<evidence type="ECO:0000259" key="1">
    <source>
        <dbReference type="Pfam" id="PF13712"/>
    </source>
</evidence>
<dbReference type="Pfam" id="PF13712">
    <property type="entry name" value="Glyco_tranf_2_5"/>
    <property type="match status" value="1"/>
</dbReference>
<dbReference type="InterPro" id="IPR059123">
    <property type="entry name" value="StrF_dom"/>
</dbReference>
<dbReference type="EMBL" id="JACYFS010000008">
    <property type="protein sequence ID" value="MBD8084306.1"/>
    <property type="molecule type" value="Genomic_DNA"/>
</dbReference>
<dbReference type="RefSeq" id="WP_191738083.1">
    <property type="nucleotide sequence ID" value="NZ_JACYFS010000008.1"/>
</dbReference>
<gene>
    <name evidence="2" type="ORF">IC610_18010</name>
</gene>
<reference evidence="2 3" key="1">
    <citation type="submission" date="2020-09" db="EMBL/GenBank/DDBJ databases">
        <title>Genome seq and assembly of Chryseobacterium sp.</title>
        <authorList>
            <person name="Chhetri G."/>
        </authorList>
    </citation>
    <scope>NUCLEOTIDE SEQUENCE [LARGE SCALE GENOMIC DNA]</scope>
    <source>
        <strain evidence="2 3">GCR10</strain>
    </source>
</reference>
<evidence type="ECO:0000313" key="3">
    <source>
        <dbReference type="Proteomes" id="UP000637299"/>
    </source>
</evidence>
<proteinExistence type="predicted"/>
<evidence type="ECO:0000313" key="2">
    <source>
        <dbReference type="EMBL" id="MBD8084306.1"/>
    </source>
</evidence>
<organism evidence="2 3">
    <name type="scientific">Chryseobacterium caseinilyticum</name>
    <dbReference type="NCBI Taxonomy" id="2771428"/>
    <lineage>
        <taxon>Bacteria</taxon>
        <taxon>Pseudomonadati</taxon>
        <taxon>Bacteroidota</taxon>
        <taxon>Flavobacteriia</taxon>
        <taxon>Flavobacteriales</taxon>
        <taxon>Weeksellaceae</taxon>
        <taxon>Chryseobacterium group</taxon>
        <taxon>Chryseobacterium</taxon>
    </lineage>
</organism>
<keyword evidence="3" id="KW-1185">Reference proteome</keyword>
<comment type="caution">
    <text evidence="2">The sequence shown here is derived from an EMBL/GenBank/DDBJ whole genome shotgun (WGS) entry which is preliminary data.</text>
</comment>
<accession>A0ABR8ZG82</accession>
<protein>
    <recommendedName>
        <fullName evidence="1">Streptomycin biosynthesis protein StrF domain-containing protein</fullName>
    </recommendedName>
</protein>
<dbReference type="Gene3D" id="3.90.550.10">
    <property type="entry name" value="Spore Coat Polysaccharide Biosynthesis Protein SpsA, Chain A"/>
    <property type="match status" value="1"/>
</dbReference>